<evidence type="ECO:0000256" key="1">
    <source>
        <dbReference type="ARBA" id="ARBA00005417"/>
    </source>
</evidence>
<protein>
    <submittedName>
        <fullName evidence="6">ABC transporter ATP-binding protein</fullName>
    </submittedName>
</protein>
<keyword evidence="4 6" id="KW-0067">ATP-binding</keyword>
<evidence type="ECO:0000313" key="7">
    <source>
        <dbReference type="Proteomes" id="UP000093053"/>
    </source>
</evidence>
<dbReference type="SUPFAM" id="SSF52540">
    <property type="entry name" value="P-loop containing nucleoside triphosphate hydrolases"/>
    <property type="match status" value="1"/>
</dbReference>
<evidence type="ECO:0000313" key="6">
    <source>
        <dbReference type="EMBL" id="ANZ41334.1"/>
    </source>
</evidence>
<sequence length="200" mass="21060">MLEVRGIGKAYGEFPVFSGLSFAVGAGEAVAVVGSNGSGKSTLLKCLVGAEVLDAGSVLVDGVARDETSAAFRASVAALLDDADYFPDLSVVEHLRLAAWLHGAADEVADVVDELGLTAVADQLPPTLSSGQRHRLGLAACFVRPRRLLVLDEPEQRLDAQGRMWLRERLKAEKAAGVAVVFASHDEELVLAVADRTVTP</sequence>
<feature type="domain" description="ABC transporter" evidence="5">
    <location>
        <begin position="2"/>
        <end position="200"/>
    </location>
</feature>
<name>A0A1B2HUC1_9PSEU</name>
<dbReference type="OrthoDB" id="6198786at2"/>
<evidence type="ECO:0000256" key="3">
    <source>
        <dbReference type="ARBA" id="ARBA00022741"/>
    </source>
</evidence>
<organism evidence="6 7">
    <name type="scientific">Lentzea guizhouensis</name>
    <dbReference type="NCBI Taxonomy" id="1586287"/>
    <lineage>
        <taxon>Bacteria</taxon>
        <taxon>Bacillati</taxon>
        <taxon>Actinomycetota</taxon>
        <taxon>Actinomycetes</taxon>
        <taxon>Pseudonocardiales</taxon>
        <taxon>Pseudonocardiaceae</taxon>
        <taxon>Lentzea</taxon>
    </lineage>
</organism>
<evidence type="ECO:0000259" key="5">
    <source>
        <dbReference type="PROSITE" id="PS50893"/>
    </source>
</evidence>
<evidence type="ECO:0000256" key="4">
    <source>
        <dbReference type="ARBA" id="ARBA00022840"/>
    </source>
</evidence>
<dbReference type="PANTHER" id="PTHR43335:SF4">
    <property type="entry name" value="ABC TRANSPORTER, ATP-BINDING PROTEIN"/>
    <property type="match status" value="1"/>
</dbReference>
<comment type="similarity">
    <text evidence="1">Belongs to the ABC transporter superfamily.</text>
</comment>
<reference evidence="6 7" key="1">
    <citation type="submission" date="2016-07" db="EMBL/GenBank/DDBJ databases">
        <title>Complete genome sequence of the Lentzea guizhouensis DHS C013.</title>
        <authorList>
            <person name="Cao C."/>
        </authorList>
    </citation>
    <scope>NUCLEOTIDE SEQUENCE [LARGE SCALE GENOMIC DNA]</scope>
    <source>
        <strain evidence="6 7">DHS C013</strain>
    </source>
</reference>
<dbReference type="RefSeq" id="WP_065919670.1">
    <property type="nucleotide sequence ID" value="NZ_CP016793.1"/>
</dbReference>
<evidence type="ECO:0000256" key="2">
    <source>
        <dbReference type="ARBA" id="ARBA00022448"/>
    </source>
</evidence>
<gene>
    <name evidence="6" type="ORF">BBK82_40600</name>
</gene>
<dbReference type="Pfam" id="PF00005">
    <property type="entry name" value="ABC_tran"/>
    <property type="match status" value="1"/>
</dbReference>
<dbReference type="KEGG" id="led:BBK82_40600"/>
<dbReference type="InterPro" id="IPR027417">
    <property type="entry name" value="P-loop_NTPase"/>
</dbReference>
<dbReference type="InterPro" id="IPR003593">
    <property type="entry name" value="AAA+_ATPase"/>
</dbReference>
<dbReference type="SMART" id="SM00382">
    <property type="entry name" value="AAA"/>
    <property type="match status" value="1"/>
</dbReference>
<dbReference type="STRING" id="1586287.BBK82_40600"/>
<dbReference type="GO" id="GO:0005524">
    <property type="term" value="F:ATP binding"/>
    <property type="evidence" value="ECO:0007669"/>
    <property type="project" value="UniProtKB-KW"/>
</dbReference>
<keyword evidence="3" id="KW-0547">Nucleotide-binding</keyword>
<accession>A0A1B2HUC1</accession>
<dbReference type="PANTHER" id="PTHR43335">
    <property type="entry name" value="ABC TRANSPORTER, ATP-BINDING PROTEIN"/>
    <property type="match status" value="1"/>
</dbReference>
<keyword evidence="7" id="KW-1185">Reference proteome</keyword>
<dbReference type="GO" id="GO:0016887">
    <property type="term" value="F:ATP hydrolysis activity"/>
    <property type="evidence" value="ECO:0007669"/>
    <property type="project" value="InterPro"/>
</dbReference>
<dbReference type="EMBL" id="CP016793">
    <property type="protein sequence ID" value="ANZ41334.1"/>
    <property type="molecule type" value="Genomic_DNA"/>
</dbReference>
<dbReference type="Gene3D" id="3.40.50.300">
    <property type="entry name" value="P-loop containing nucleotide triphosphate hydrolases"/>
    <property type="match status" value="1"/>
</dbReference>
<proteinExistence type="inferred from homology"/>
<dbReference type="Proteomes" id="UP000093053">
    <property type="component" value="Chromosome"/>
</dbReference>
<dbReference type="InterPro" id="IPR003439">
    <property type="entry name" value="ABC_transporter-like_ATP-bd"/>
</dbReference>
<dbReference type="CDD" id="cd03230">
    <property type="entry name" value="ABC_DR_subfamily_A"/>
    <property type="match status" value="1"/>
</dbReference>
<dbReference type="AlphaFoldDB" id="A0A1B2HUC1"/>
<keyword evidence="2" id="KW-0813">Transport</keyword>
<dbReference type="PROSITE" id="PS50893">
    <property type="entry name" value="ABC_TRANSPORTER_2"/>
    <property type="match status" value="1"/>
</dbReference>